<accession>A0A0F9E0Y7</accession>
<organism evidence="1">
    <name type="scientific">marine sediment metagenome</name>
    <dbReference type="NCBI Taxonomy" id="412755"/>
    <lineage>
        <taxon>unclassified sequences</taxon>
        <taxon>metagenomes</taxon>
        <taxon>ecological metagenomes</taxon>
    </lineage>
</organism>
<dbReference type="AlphaFoldDB" id="A0A0F9E0Y7"/>
<name>A0A0F9E0Y7_9ZZZZ</name>
<reference evidence="1" key="1">
    <citation type="journal article" date="2015" name="Nature">
        <title>Complex archaea that bridge the gap between prokaryotes and eukaryotes.</title>
        <authorList>
            <person name="Spang A."/>
            <person name="Saw J.H."/>
            <person name="Jorgensen S.L."/>
            <person name="Zaremba-Niedzwiedzka K."/>
            <person name="Martijn J."/>
            <person name="Lind A.E."/>
            <person name="van Eijk R."/>
            <person name="Schleper C."/>
            <person name="Guy L."/>
            <person name="Ettema T.J."/>
        </authorList>
    </citation>
    <scope>NUCLEOTIDE SEQUENCE</scope>
</reference>
<comment type="caution">
    <text evidence="1">The sequence shown here is derived from an EMBL/GenBank/DDBJ whole genome shotgun (WGS) entry which is preliminary data.</text>
</comment>
<proteinExistence type="predicted"/>
<protein>
    <submittedName>
        <fullName evidence="1">Uncharacterized protein</fullName>
    </submittedName>
</protein>
<sequence length="49" mass="5459">MDDKLECGHDANLWTDEDVASDAGYCVECERIADAGYCEERADTTRSDL</sequence>
<dbReference type="EMBL" id="LAZR01039138">
    <property type="protein sequence ID" value="KKL17743.1"/>
    <property type="molecule type" value="Genomic_DNA"/>
</dbReference>
<evidence type="ECO:0000313" key="1">
    <source>
        <dbReference type="EMBL" id="KKL17743.1"/>
    </source>
</evidence>
<gene>
    <name evidence="1" type="ORF">LCGC14_2482460</name>
</gene>